<evidence type="ECO:0000256" key="2">
    <source>
        <dbReference type="ARBA" id="ARBA00022490"/>
    </source>
</evidence>
<evidence type="ECO:0000313" key="8">
    <source>
        <dbReference type="EMBL" id="CAD8295961.1"/>
    </source>
</evidence>
<dbReference type="HAMAP" id="MF_03122">
    <property type="entry name" value="Ribosomal_eS1_euk"/>
    <property type="match status" value="1"/>
</dbReference>
<gene>
    <name evidence="8" type="ORF">CEUR00632_LOCUS13267</name>
</gene>
<feature type="region of interest" description="Disordered" evidence="7">
    <location>
        <begin position="1"/>
        <end position="22"/>
    </location>
</feature>
<dbReference type="EMBL" id="HBEC01028760">
    <property type="protein sequence ID" value="CAD8295961.1"/>
    <property type="molecule type" value="Transcribed_RNA"/>
</dbReference>
<comment type="subcellular location">
    <subcellularLocation>
        <location evidence="1 5">Cytoplasm</location>
    </subcellularLocation>
</comment>
<evidence type="ECO:0000256" key="5">
    <source>
        <dbReference type="HAMAP-Rule" id="MF_03122"/>
    </source>
</evidence>
<name>A0A7R9VJ15_9CHLO</name>
<sequence length="258" mass="29343">MAVGKNKRISKGKKGGKKKASDPFAKKDWYDIKAPTTFQVRNIGKTLCTRTQGTKIASETLKNRVFEVSLADLQKNEEDAFRKIRLRAEDIQGRNILTNFWGMDFTTDKLRSLVRKWQSLIEAYVDVKTTDGYTLRMFCLAFTKKRQGQVKKTCYAQSAQIKKIHKKMTEIMTREASSCDVKELVAKLIPEAIGKDIEKACQGIYPLQNTCIRKVKVLRAPKFDLTKLMEVHGDYSEEVGTKIERPAEPLVGDTPADE</sequence>
<dbReference type="GO" id="GO:0006412">
    <property type="term" value="P:translation"/>
    <property type="evidence" value="ECO:0007669"/>
    <property type="project" value="UniProtKB-UniRule"/>
</dbReference>
<accession>A0A7R9VJ15</accession>
<reference evidence="8" key="1">
    <citation type="submission" date="2021-01" db="EMBL/GenBank/DDBJ databases">
        <authorList>
            <person name="Corre E."/>
            <person name="Pelletier E."/>
            <person name="Niang G."/>
            <person name="Scheremetjew M."/>
            <person name="Finn R."/>
            <person name="Kale V."/>
            <person name="Holt S."/>
            <person name="Cochrane G."/>
            <person name="Meng A."/>
            <person name="Brown T."/>
            <person name="Cohen L."/>
        </authorList>
    </citation>
    <scope>NUCLEOTIDE SEQUENCE</scope>
    <source>
        <strain evidence="8">CCMP219</strain>
    </source>
</reference>
<comment type="subunit">
    <text evidence="5">Component of the small ribosomal subunit. Mature ribosomes consist of a small (40S) and a large (60S) subunit. The 40S subunit contains about 33 different proteins and 1 molecule of RNA (18S). The 60S subunit contains about 49 different proteins and 3 molecules of RNA (25S, 5.8S and 5S).</text>
</comment>
<feature type="compositionally biased region" description="Basic residues" evidence="7">
    <location>
        <begin position="1"/>
        <end position="18"/>
    </location>
</feature>
<dbReference type="GO" id="GO:0003735">
    <property type="term" value="F:structural constituent of ribosome"/>
    <property type="evidence" value="ECO:0007669"/>
    <property type="project" value="UniProtKB-UniRule"/>
</dbReference>
<dbReference type="Pfam" id="PF01015">
    <property type="entry name" value="Ribosomal_S3Ae"/>
    <property type="match status" value="1"/>
</dbReference>
<organism evidence="8">
    <name type="scientific">Chlamydomonas euryale</name>
    <dbReference type="NCBI Taxonomy" id="1486919"/>
    <lineage>
        <taxon>Eukaryota</taxon>
        <taxon>Viridiplantae</taxon>
        <taxon>Chlorophyta</taxon>
        <taxon>core chlorophytes</taxon>
        <taxon>Chlorophyceae</taxon>
        <taxon>CS clade</taxon>
        <taxon>Chlamydomonadales</taxon>
        <taxon>Chlamydomonadaceae</taxon>
        <taxon>Chlamydomonas</taxon>
    </lineage>
</organism>
<evidence type="ECO:0000256" key="6">
    <source>
        <dbReference type="RuleBase" id="RU000668"/>
    </source>
</evidence>
<dbReference type="InterPro" id="IPR001593">
    <property type="entry name" value="Ribosomal_eS1"/>
</dbReference>
<evidence type="ECO:0000256" key="4">
    <source>
        <dbReference type="ARBA" id="ARBA00023274"/>
    </source>
</evidence>
<protein>
    <recommendedName>
        <fullName evidence="5">Small ribosomal subunit protein eS1</fullName>
    </recommendedName>
</protein>
<keyword evidence="4 5" id="KW-0687">Ribonucleoprotein</keyword>
<dbReference type="PANTHER" id="PTHR11830">
    <property type="entry name" value="40S RIBOSOMAL PROTEIN S3A"/>
    <property type="match status" value="1"/>
</dbReference>
<keyword evidence="3 5" id="KW-0689">Ribosomal protein</keyword>
<evidence type="ECO:0000256" key="1">
    <source>
        <dbReference type="ARBA" id="ARBA00004496"/>
    </source>
</evidence>
<dbReference type="InterPro" id="IPR018281">
    <property type="entry name" value="Ribosomal_eS1_CS"/>
</dbReference>
<dbReference type="PROSITE" id="PS01191">
    <property type="entry name" value="RIBOSOMAL_S3AE"/>
    <property type="match status" value="1"/>
</dbReference>
<dbReference type="SMART" id="SM01397">
    <property type="entry name" value="Ribosomal_S3Ae"/>
    <property type="match status" value="1"/>
</dbReference>
<evidence type="ECO:0000256" key="3">
    <source>
        <dbReference type="ARBA" id="ARBA00022980"/>
    </source>
</evidence>
<dbReference type="AlphaFoldDB" id="A0A7R9VJ15"/>
<proteinExistence type="inferred from homology"/>
<dbReference type="InterPro" id="IPR027500">
    <property type="entry name" value="Ribosomal_eS1_euk"/>
</dbReference>
<keyword evidence="2 5" id="KW-0963">Cytoplasm</keyword>
<dbReference type="GO" id="GO:0022627">
    <property type="term" value="C:cytosolic small ribosomal subunit"/>
    <property type="evidence" value="ECO:0007669"/>
    <property type="project" value="UniProtKB-UniRule"/>
</dbReference>
<feature type="initiator methionine" description="Removed" evidence="5">
    <location>
        <position position="1"/>
    </location>
</feature>
<evidence type="ECO:0000256" key="7">
    <source>
        <dbReference type="SAM" id="MobiDB-lite"/>
    </source>
</evidence>
<comment type="similarity">
    <text evidence="5 6">Belongs to the eukaryotic ribosomal protein eS1 family.</text>
</comment>